<dbReference type="EMBL" id="BAABFA010000010">
    <property type="protein sequence ID" value="GAA4464687.1"/>
    <property type="molecule type" value="Genomic_DNA"/>
</dbReference>
<accession>A0ABP8NBY0</accession>
<dbReference type="InterPro" id="IPR043519">
    <property type="entry name" value="NT_sf"/>
</dbReference>
<protein>
    <submittedName>
        <fullName evidence="2">Nucleotidyltransferase domain-containing protein</fullName>
    </submittedName>
</protein>
<dbReference type="SUPFAM" id="SSF81301">
    <property type="entry name" value="Nucleotidyltransferase"/>
    <property type="match status" value="1"/>
</dbReference>
<dbReference type="PANTHER" id="PTHR43449">
    <property type="entry name" value="NUCLEOTIDYLTRANSFERASE"/>
    <property type="match status" value="1"/>
</dbReference>
<dbReference type="CDD" id="cd05403">
    <property type="entry name" value="NT_KNTase_like"/>
    <property type="match status" value="1"/>
</dbReference>
<sequence>MTREAIYSTIKKAVHTLLPDARVVLFGSHARGDHNEHSDYDLLIISPHTFTRQERLSYSSQIDRAIVKAIHAPVDLLLYSEEEIIKKSELPGHIVRYAMQEGVAL</sequence>
<evidence type="ECO:0000313" key="3">
    <source>
        <dbReference type="Proteomes" id="UP001500067"/>
    </source>
</evidence>
<feature type="domain" description="Polymerase nucleotidyl transferase" evidence="1">
    <location>
        <begin position="9"/>
        <end position="102"/>
    </location>
</feature>
<dbReference type="RefSeq" id="WP_345081128.1">
    <property type="nucleotide sequence ID" value="NZ_BAABFA010000010.1"/>
</dbReference>
<keyword evidence="3" id="KW-1185">Reference proteome</keyword>
<evidence type="ECO:0000313" key="2">
    <source>
        <dbReference type="EMBL" id="GAA4464687.1"/>
    </source>
</evidence>
<organism evidence="2 3">
    <name type="scientific">Nemorincola caseinilytica</name>
    <dbReference type="NCBI Taxonomy" id="2054315"/>
    <lineage>
        <taxon>Bacteria</taxon>
        <taxon>Pseudomonadati</taxon>
        <taxon>Bacteroidota</taxon>
        <taxon>Chitinophagia</taxon>
        <taxon>Chitinophagales</taxon>
        <taxon>Chitinophagaceae</taxon>
        <taxon>Nemorincola</taxon>
    </lineage>
</organism>
<evidence type="ECO:0000259" key="1">
    <source>
        <dbReference type="Pfam" id="PF01909"/>
    </source>
</evidence>
<comment type="caution">
    <text evidence="2">The sequence shown here is derived from an EMBL/GenBank/DDBJ whole genome shotgun (WGS) entry which is preliminary data.</text>
</comment>
<gene>
    <name evidence="2" type="ORF">GCM10023093_15570</name>
</gene>
<dbReference type="InterPro" id="IPR002934">
    <property type="entry name" value="Polymerase_NTP_transf_dom"/>
</dbReference>
<dbReference type="Pfam" id="PF01909">
    <property type="entry name" value="NTP_transf_2"/>
    <property type="match status" value="1"/>
</dbReference>
<name>A0ABP8NBY0_9BACT</name>
<dbReference type="Proteomes" id="UP001500067">
    <property type="component" value="Unassembled WGS sequence"/>
</dbReference>
<dbReference type="Gene3D" id="3.30.460.10">
    <property type="entry name" value="Beta Polymerase, domain 2"/>
    <property type="match status" value="1"/>
</dbReference>
<dbReference type="PANTHER" id="PTHR43449:SF3">
    <property type="entry name" value="POLYMERASE NUCLEOTIDYL TRANSFERASE DOMAIN-CONTAINING PROTEIN"/>
    <property type="match status" value="1"/>
</dbReference>
<reference evidence="3" key="1">
    <citation type="journal article" date="2019" name="Int. J. Syst. Evol. Microbiol.">
        <title>The Global Catalogue of Microorganisms (GCM) 10K type strain sequencing project: providing services to taxonomists for standard genome sequencing and annotation.</title>
        <authorList>
            <consortium name="The Broad Institute Genomics Platform"/>
            <consortium name="The Broad Institute Genome Sequencing Center for Infectious Disease"/>
            <person name="Wu L."/>
            <person name="Ma J."/>
        </authorList>
    </citation>
    <scope>NUCLEOTIDE SEQUENCE [LARGE SCALE GENOMIC DNA]</scope>
    <source>
        <strain evidence="3">JCM 32105</strain>
    </source>
</reference>
<proteinExistence type="predicted"/>